<comment type="caution">
    <text evidence="2">The sequence shown here is derived from an EMBL/GenBank/DDBJ whole genome shotgun (WGS) entry which is preliminary data.</text>
</comment>
<evidence type="ECO:0000313" key="2">
    <source>
        <dbReference type="EMBL" id="KAA1124224.1"/>
    </source>
</evidence>
<protein>
    <submittedName>
        <fullName evidence="2">Uncharacterized protein</fullName>
    </submittedName>
</protein>
<name>A0A5B0RHH9_PUCGR</name>
<gene>
    <name evidence="2" type="ORF">PGTUg99_012373</name>
</gene>
<feature type="signal peptide" evidence="1">
    <location>
        <begin position="1"/>
        <end position="24"/>
    </location>
</feature>
<reference evidence="2 3" key="1">
    <citation type="submission" date="2019-05" db="EMBL/GenBank/DDBJ databases">
        <title>Emergence of the Ug99 lineage of the wheat stem rust pathogen through somatic hybridization.</title>
        <authorList>
            <person name="Li F."/>
            <person name="Upadhyaya N.M."/>
            <person name="Sperschneider J."/>
            <person name="Matny O."/>
            <person name="Nguyen-Phuc H."/>
            <person name="Mago R."/>
            <person name="Raley C."/>
            <person name="Miller M.E."/>
            <person name="Silverstein K.A.T."/>
            <person name="Henningsen E."/>
            <person name="Hirsch C.D."/>
            <person name="Visser B."/>
            <person name="Pretorius Z.A."/>
            <person name="Steffenson B.J."/>
            <person name="Schwessinger B."/>
            <person name="Dodds P.N."/>
            <person name="Figueroa M."/>
        </authorList>
    </citation>
    <scope>NUCLEOTIDE SEQUENCE [LARGE SCALE GENOMIC DNA]</scope>
    <source>
        <strain evidence="2 3">Ug99</strain>
    </source>
</reference>
<dbReference type="AlphaFoldDB" id="A0A5B0RHH9"/>
<proteinExistence type="predicted"/>
<accession>A0A5B0RHH9</accession>
<feature type="chain" id="PRO_5022932665" evidence="1">
    <location>
        <begin position="25"/>
        <end position="52"/>
    </location>
</feature>
<evidence type="ECO:0000256" key="1">
    <source>
        <dbReference type="SAM" id="SignalP"/>
    </source>
</evidence>
<keyword evidence="1" id="KW-0732">Signal</keyword>
<sequence length="52" mass="5905">MRVQISSIVLTALTLMVLFEGSAAAPVIEARSPKGFWKSFNRFANKPFKDWF</sequence>
<evidence type="ECO:0000313" key="3">
    <source>
        <dbReference type="Proteomes" id="UP000325313"/>
    </source>
</evidence>
<dbReference type="Proteomes" id="UP000325313">
    <property type="component" value="Unassembled WGS sequence"/>
</dbReference>
<organism evidence="2 3">
    <name type="scientific">Puccinia graminis f. sp. tritici</name>
    <dbReference type="NCBI Taxonomy" id="56615"/>
    <lineage>
        <taxon>Eukaryota</taxon>
        <taxon>Fungi</taxon>
        <taxon>Dikarya</taxon>
        <taxon>Basidiomycota</taxon>
        <taxon>Pucciniomycotina</taxon>
        <taxon>Pucciniomycetes</taxon>
        <taxon>Pucciniales</taxon>
        <taxon>Pucciniaceae</taxon>
        <taxon>Puccinia</taxon>
    </lineage>
</organism>
<dbReference type="EMBL" id="VDEP01000204">
    <property type="protein sequence ID" value="KAA1124224.1"/>
    <property type="molecule type" value="Genomic_DNA"/>
</dbReference>